<dbReference type="GO" id="GO:0005539">
    <property type="term" value="F:glycosaminoglycan binding"/>
    <property type="evidence" value="ECO:0007669"/>
    <property type="project" value="TreeGrafter"/>
</dbReference>
<dbReference type="STRING" id="1163406.A0A0L0NE85"/>
<evidence type="ECO:0000256" key="2">
    <source>
        <dbReference type="PIRSR" id="PIRSR600917-52"/>
    </source>
</evidence>
<comment type="PTM">
    <text evidence="2">The conversion to 3-oxoalanine (also known as C-formylglycine, FGly), of a serine or cysteine residue in prokaryotes and of a cysteine residue in eukaryotes, is critical for catalytic activity.</text>
</comment>
<feature type="domain" description="Sulfatase N-terminal" evidence="4">
    <location>
        <begin position="30"/>
        <end position="126"/>
    </location>
</feature>
<reference evidence="5 6" key="1">
    <citation type="journal article" date="2015" name="BMC Genomics">
        <title>The genome of the truffle-parasite Tolypocladium ophioglossoides and the evolution of antifungal peptaibiotics.</title>
        <authorList>
            <person name="Quandt C.A."/>
            <person name="Bushley K.E."/>
            <person name="Spatafora J.W."/>
        </authorList>
    </citation>
    <scope>NUCLEOTIDE SEQUENCE [LARGE SCALE GENOMIC DNA]</scope>
    <source>
        <strain evidence="5 6">CBS 100239</strain>
    </source>
</reference>
<accession>A0A0L0NE85</accession>
<comment type="caution">
    <text evidence="5">The sequence shown here is derived from an EMBL/GenBank/DDBJ whole genome shotgun (WGS) entry which is preliminary data.</text>
</comment>
<feature type="signal peptide" evidence="3">
    <location>
        <begin position="1"/>
        <end position="21"/>
    </location>
</feature>
<name>A0A0L0NE85_TOLOC</name>
<dbReference type="EMBL" id="LFRF01000007">
    <property type="protein sequence ID" value="KND92030.1"/>
    <property type="molecule type" value="Genomic_DNA"/>
</dbReference>
<evidence type="ECO:0000313" key="5">
    <source>
        <dbReference type="EMBL" id="KND92030.1"/>
    </source>
</evidence>
<gene>
    <name evidence="5" type="ORF">TOPH_03369</name>
</gene>
<sequence>MAPLFRLFLAATLLLAGGGYADDRCQGQRPNIILIMTDGQDLRLGSLDYMKSVQKELVSKGTSFSNHFATVSQSSPSRVSLFRGQHAHNTNFTHVADPGGSYAQWLASGQDKDYLPFWLNKAGYHTECKFPDHHPRGVALD</sequence>
<protein>
    <submittedName>
        <fullName evidence="5">Arylsulfatase</fullName>
    </submittedName>
</protein>
<organism evidence="5 6">
    <name type="scientific">Tolypocladium ophioglossoides (strain CBS 100239)</name>
    <name type="common">Snaketongue truffleclub</name>
    <name type="synonym">Elaphocordyceps ophioglossoides</name>
    <dbReference type="NCBI Taxonomy" id="1163406"/>
    <lineage>
        <taxon>Eukaryota</taxon>
        <taxon>Fungi</taxon>
        <taxon>Dikarya</taxon>
        <taxon>Ascomycota</taxon>
        <taxon>Pezizomycotina</taxon>
        <taxon>Sordariomycetes</taxon>
        <taxon>Hypocreomycetidae</taxon>
        <taxon>Hypocreales</taxon>
        <taxon>Ophiocordycipitaceae</taxon>
        <taxon>Tolypocladium</taxon>
    </lineage>
</organism>
<keyword evidence="6" id="KW-1185">Reference proteome</keyword>
<dbReference type="Pfam" id="PF00884">
    <property type="entry name" value="Sulfatase"/>
    <property type="match status" value="1"/>
</dbReference>
<dbReference type="OrthoDB" id="96314at2759"/>
<dbReference type="InterPro" id="IPR000917">
    <property type="entry name" value="Sulfatase_N"/>
</dbReference>
<evidence type="ECO:0000256" key="3">
    <source>
        <dbReference type="SAM" id="SignalP"/>
    </source>
</evidence>
<evidence type="ECO:0000313" key="6">
    <source>
        <dbReference type="Proteomes" id="UP000036947"/>
    </source>
</evidence>
<keyword evidence="3" id="KW-0732">Signal</keyword>
<dbReference type="AlphaFoldDB" id="A0A0L0NE85"/>
<feature type="modified residue" description="3-oxoalanine (Ser)" evidence="2">
    <location>
        <position position="74"/>
    </location>
</feature>
<dbReference type="PANTHER" id="PTHR43108:SF8">
    <property type="entry name" value="SD21168P"/>
    <property type="match status" value="1"/>
</dbReference>
<comment type="similarity">
    <text evidence="1">Belongs to the sulfatase family.</text>
</comment>
<dbReference type="PANTHER" id="PTHR43108">
    <property type="entry name" value="N-ACETYLGLUCOSAMINE-6-SULFATASE FAMILY MEMBER"/>
    <property type="match status" value="1"/>
</dbReference>
<dbReference type="Gene3D" id="3.40.720.10">
    <property type="entry name" value="Alkaline Phosphatase, subunit A"/>
    <property type="match status" value="1"/>
</dbReference>
<dbReference type="GO" id="GO:0008449">
    <property type="term" value="F:N-acetylglucosamine-6-sulfatase activity"/>
    <property type="evidence" value="ECO:0007669"/>
    <property type="project" value="TreeGrafter"/>
</dbReference>
<feature type="chain" id="PRO_5005545022" evidence="3">
    <location>
        <begin position="22"/>
        <end position="141"/>
    </location>
</feature>
<evidence type="ECO:0000259" key="4">
    <source>
        <dbReference type="Pfam" id="PF00884"/>
    </source>
</evidence>
<dbReference type="InterPro" id="IPR017850">
    <property type="entry name" value="Alkaline_phosphatase_core_sf"/>
</dbReference>
<proteinExistence type="inferred from homology"/>
<dbReference type="SUPFAM" id="SSF53649">
    <property type="entry name" value="Alkaline phosphatase-like"/>
    <property type="match status" value="1"/>
</dbReference>
<dbReference type="Proteomes" id="UP000036947">
    <property type="component" value="Unassembled WGS sequence"/>
</dbReference>
<evidence type="ECO:0000256" key="1">
    <source>
        <dbReference type="ARBA" id="ARBA00008779"/>
    </source>
</evidence>